<organism evidence="1 2">
    <name type="scientific">Potamilus streckersoni</name>
    <dbReference type="NCBI Taxonomy" id="2493646"/>
    <lineage>
        <taxon>Eukaryota</taxon>
        <taxon>Metazoa</taxon>
        <taxon>Spiralia</taxon>
        <taxon>Lophotrochozoa</taxon>
        <taxon>Mollusca</taxon>
        <taxon>Bivalvia</taxon>
        <taxon>Autobranchia</taxon>
        <taxon>Heteroconchia</taxon>
        <taxon>Palaeoheterodonta</taxon>
        <taxon>Unionida</taxon>
        <taxon>Unionoidea</taxon>
        <taxon>Unionidae</taxon>
        <taxon>Ambleminae</taxon>
        <taxon>Lampsilini</taxon>
        <taxon>Potamilus</taxon>
    </lineage>
</organism>
<protein>
    <submittedName>
        <fullName evidence="1">Uncharacterized protein</fullName>
    </submittedName>
</protein>
<gene>
    <name evidence="1" type="ORF">CHS0354_013161</name>
</gene>
<dbReference type="EMBL" id="JAEAOA010000800">
    <property type="protein sequence ID" value="KAK3605537.1"/>
    <property type="molecule type" value="Genomic_DNA"/>
</dbReference>
<reference evidence="1" key="1">
    <citation type="journal article" date="2021" name="Genome Biol. Evol.">
        <title>A High-Quality Reference Genome for a Parasitic Bivalve with Doubly Uniparental Inheritance (Bivalvia: Unionida).</title>
        <authorList>
            <person name="Smith C.H."/>
        </authorList>
    </citation>
    <scope>NUCLEOTIDE SEQUENCE</scope>
    <source>
        <strain evidence="1">CHS0354</strain>
    </source>
</reference>
<dbReference type="Proteomes" id="UP001195483">
    <property type="component" value="Unassembled WGS sequence"/>
</dbReference>
<proteinExistence type="predicted"/>
<evidence type="ECO:0000313" key="2">
    <source>
        <dbReference type="Proteomes" id="UP001195483"/>
    </source>
</evidence>
<dbReference type="AlphaFoldDB" id="A0AAE0W9M0"/>
<comment type="caution">
    <text evidence="1">The sequence shown here is derived from an EMBL/GenBank/DDBJ whole genome shotgun (WGS) entry which is preliminary data.</text>
</comment>
<reference evidence="1" key="2">
    <citation type="journal article" date="2021" name="Genome Biol. Evol.">
        <title>Developing a high-quality reference genome for a parasitic bivalve with doubly uniparental inheritance (Bivalvia: Unionida).</title>
        <authorList>
            <person name="Smith C.H."/>
        </authorList>
    </citation>
    <scope>NUCLEOTIDE SEQUENCE</scope>
    <source>
        <strain evidence="1">CHS0354</strain>
        <tissue evidence="1">Mantle</tissue>
    </source>
</reference>
<evidence type="ECO:0000313" key="1">
    <source>
        <dbReference type="EMBL" id="KAK3605537.1"/>
    </source>
</evidence>
<name>A0AAE0W9M0_9BIVA</name>
<keyword evidence="2" id="KW-1185">Reference proteome</keyword>
<accession>A0AAE0W9M0</accession>
<reference evidence="1" key="3">
    <citation type="submission" date="2023-05" db="EMBL/GenBank/DDBJ databases">
        <authorList>
            <person name="Smith C.H."/>
        </authorList>
    </citation>
    <scope>NUCLEOTIDE SEQUENCE</scope>
    <source>
        <strain evidence="1">CHS0354</strain>
        <tissue evidence="1">Mantle</tissue>
    </source>
</reference>
<sequence length="124" mass="14705">MQRNFLERTFAIKKNGLFFSTAPQQLILKVGNEKTAKNLCPAVEVVYRYLFIVIRSHGRRFDNFSSLEFDWTPSDKSLGFLQESNTCQTILFSVQWEEESYKLQNFQSRWCDRKSKSDSWCQQI</sequence>